<accession>A0A2U8DGE5</accession>
<dbReference type="Pfam" id="PF01765">
    <property type="entry name" value="RRF"/>
    <property type="match status" value="1"/>
</dbReference>
<dbReference type="InterPro" id="IPR036191">
    <property type="entry name" value="RRF_sf"/>
</dbReference>
<comment type="function">
    <text evidence="5 6">Responsible for the release of ribosomes from messenger RNA at the termination of protein biosynthesis. May increase the efficiency of translation by recycling ribosomes from one round of translation to another.</text>
</comment>
<dbReference type="Proteomes" id="UP000244884">
    <property type="component" value="Chromosome"/>
</dbReference>
<evidence type="ECO:0000256" key="6">
    <source>
        <dbReference type="HAMAP-Rule" id="MF_00040"/>
    </source>
</evidence>
<comment type="similarity">
    <text evidence="2 6">Belongs to the RRF family.</text>
</comment>
<sequence>MINQIKNYSNEKMKMCIENFQIQINNIRTGRASPELLHSIKIDYFGSRVPLKNISAIIVENFNTLKINVFDESNITLIKKSILNSNLNLNPVVCGKSIIVPIPSLTEERRKDLIKVARSSAENARICIRNIRKNANDKIKSCLKNKTISKDNEYTAQNNIQKITDECIKKIDNILFSKEKELINF</sequence>
<gene>
    <name evidence="6" type="primary">frr</name>
    <name evidence="8" type="ORF">DD681_01855</name>
</gene>
<dbReference type="InterPro" id="IPR023584">
    <property type="entry name" value="Ribosome_recyc_fac_dom"/>
</dbReference>
<keyword evidence="4 6" id="KW-0648">Protein biosynthesis</keyword>
<evidence type="ECO:0000313" key="8">
    <source>
        <dbReference type="EMBL" id="AWH90545.1"/>
    </source>
</evidence>
<dbReference type="PANTHER" id="PTHR20982:SF3">
    <property type="entry name" value="MITOCHONDRIAL RIBOSOME RECYCLING FACTOR PSEUDO 1"/>
    <property type="match status" value="1"/>
</dbReference>
<feature type="domain" description="Ribosome recycling factor" evidence="7">
    <location>
        <begin position="21"/>
        <end position="182"/>
    </location>
</feature>
<dbReference type="Gene3D" id="1.10.132.20">
    <property type="entry name" value="Ribosome-recycling factor"/>
    <property type="match status" value="1"/>
</dbReference>
<keyword evidence="3 6" id="KW-0963">Cytoplasm</keyword>
<dbReference type="InterPro" id="IPR002661">
    <property type="entry name" value="Ribosome_recyc_fac"/>
</dbReference>
<dbReference type="GO" id="GO:0002184">
    <property type="term" value="P:cytoplasmic translational termination"/>
    <property type="evidence" value="ECO:0007669"/>
    <property type="project" value="TreeGrafter"/>
</dbReference>
<evidence type="ECO:0000256" key="5">
    <source>
        <dbReference type="ARBA" id="ARBA00025050"/>
    </source>
</evidence>
<organism evidence="8 9">
    <name type="scientific">Buchnera aphidicola</name>
    <name type="common">Melanaphis sacchari</name>
    <dbReference type="NCBI Taxonomy" id="2173854"/>
    <lineage>
        <taxon>Bacteria</taxon>
        <taxon>Pseudomonadati</taxon>
        <taxon>Pseudomonadota</taxon>
        <taxon>Gammaproteobacteria</taxon>
        <taxon>Enterobacterales</taxon>
        <taxon>Erwiniaceae</taxon>
        <taxon>Buchnera</taxon>
    </lineage>
</organism>
<evidence type="ECO:0000256" key="4">
    <source>
        <dbReference type="ARBA" id="ARBA00022917"/>
    </source>
</evidence>
<dbReference type="CDD" id="cd00520">
    <property type="entry name" value="RRF"/>
    <property type="match status" value="1"/>
</dbReference>
<evidence type="ECO:0000313" key="9">
    <source>
        <dbReference type="Proteomes" id="UP000244884"/>
    </source>
</evidence>
<dbReference type="HAMAP" id="MF_00040">
    <property type="entry name" value="RRF"/>
    <property type="match status" value="1"/>
</dbReference>
<name>A0A2U8DGE5_9GAMM</name>
<dbReference type="RefSeq" id="WP_158341318.1">
    <property type="nucleotide sequence ID" value="NZ_CP029161.1"/>
</dbReference>
<dbReference type="SUPFAM" id="SSF55194">
    <property type="entry name" value="Ribosome recycling factor, RRF"/>
    <property type="match status" value="1"/>
</dbReference>
<dbReference type="FunFam" id="1.10.132.20:FF:000001">
    <property type="entry name" value="Ribosome-recycling factor"/>
    <property type="match status" value="1"/>
</dbReference>
<evidence type="ECO:0000259" key="7">
    <source>
        <dbReference type="Pfam" id="PF01765"/>
    </source>
</evidence>
<dbReference type="AlphaFoldDB" id="A0A2U8DGE5"/>
<dbReference type="NCBIfam" id="TIGR00496">
    <property type="entry name" value="frr"/>
    <property type="match status" value="1"/>
</dbReference>
<proteinExistence type="inferred from homology"/>
<dbReference type="EMBL" id="CP029161">
    <property type="protein sequence ID" value="AWH90545.1"/>
    <property type="molecule type" value="Genomic_DNA"/>
</dbReference>
<dbReference type="OrthoDB" id="9804006at2"/>
<evidence type="ECO:0000256" key="3">
    <source>
        <dbReference type="ARBA" id="ARBA00022490"/>
    </source>
</evidence>
<comment type="subcellular location">
    <subcellularLocation>
        <location evidence="1 6">Cytoplasm</location>
    </subcellularLocation>
</comment>
<reference evidence="8 9" key="1">
    <citation type="submission" date="2018-04" db="EMBL/GenBank/DDBJ databases">
        <title>Genome sequence of Buchnera aphidicola from Melaphis sacchari.</title>
        <authorList>
            <person name="Geib S.M."/>
            <person name="Palmer N.A."/>
            <person name="Sattler S.E."/>
            <person name="Sarath G."/>
        </authorList>
    </citation>
    <scope>NUCLEOTIDE SEQUENCE [LARGE SCALE GENOMIC DNA]</scope>
    <source>
        <strain evidence="8 9">LSU</strain>
    </source>
</reference>
<dbReference type="GO" id="GO:0005829">
    <property type="term" value="C:cytosol"/>
    <property type="evidence" value="ECO:0007669"/>
    <property type="project" value="GOC"/>
</dbReference>
<dbReference type="PANTHER" id="PTHR20982">
    <property type="entry name" value="RIBOSOME RECYCLING FACTOR"/>
    <property type="match status" value="1"/>
</dbReference>
<evidence type="ECO:0000256" key="1">
    <source>
        <dbReference type="ARBA" id="ARBA00004496"/>
    </source>
</evidence>
<evidence type="ECO:0000256" key="2">
    <source>
        <dbReference type="ARBA" id="ARBA00005912"/>
    </source>
</evidence>
<protein>
    <recommendedName>
        <fullName evidence="6">Ribosome-recycling factor</fullName>
        <shortName evidence="6">RRF</shortName>
    </recommendedName>
    <alternativeName>
        <fullName evidence="6">Ribosome-releasing factor</fullName>
    </alternativeName>
</protein>
<dbReference type="Gene3D" id="3.30.1360.40">
    <property type="match status" value="1"/>
</dbReference>
<dbReference type="GO" id="GO:0043023">
    <property type="term" value="F:ribosomal large subunit binding"/>
    <property type="evidence" value="ECO:0007669"/>
    <property type="project" value="TreeGrafter"/>
</dbReference>
<dbReference type="FunFam" id="3.30.1360.40:FF:000001">
    <property type="entry name" value="Ribosome-recycling factor"/>
    <property type="match status" value="1"/>
</dbReference>